<dbReference type="eggNOG" id="COG0845">
    <property type="taxonomic scope" value="Bacteria"/>
</dbReference>
<keyword evidence="2" id="KW-0175">Coiled coil</keyword>
<name>B3PH78_CELJU</name>
<evidence type="ECO:0000256" key="2">
    <source>
        <dbReference type="SAM" id="Coils"/>
    </source>
</evidence>
<evidence type="ECO:0000256" key="3">
    <source>
        <dbReference type="SAM" id="Phobius"/>
    </source>
</evidence>
<dbReference type="STRING" id="498211.CJA_0275"/>
<dbReference type="Gene3D" id="2.40.50.100">
    <property type="match status" value="1"/>
</dbReference>
<evidence type="ECO:0000313" key="5">
    <source>
        <dbReference type="EMBL" id="ACE85731.1"/>
    </source>
</evidence>
<keyword evidence="3" id="KW-0812">Transmembrane</keyword>
<dbReference type="Pfam" id="PF25917">
    <property type="entry name" value="BSH_RND"/>
    <property type="match status" value="1"/>
</dbReference>
<dbReference type="InterPro" id="IPR050739">
    <property type="entry name" value="MFP"/>
</dbReference>
<gene>
    <name evidence="5" type="ordered locus">CJA_0275</name>
</gene>
<evidence type="ECO:0000259" key="4">
    <source>
        <dbReference type="Pfam" id="PF25917"/>
    </source>
</evidence>
<feature type="coiled-coil region" evidence="2">
    <location>
        <begin position="246"/>
        <end position="280"/>
    </location>
</feature>
<dbReference type="SUPFAM" id="SSF111369">
    <property type="entry name" value="HlyD-like secretion proteins"/>
    <property type="match status" value="1"/>
</dbReference>
<dbReference type="AlphaFoldDB" id="B3PH78"/>
<dbReference type="Gene3D" id="2.40.30.170">
    <property type="match status" value="1"/>
</dbReference>
<accession>B3PH78</accession>
<evidence type="ECO:0000313" key="6">
    <source>
        <dbReference type="Proteomes" id="UP000001036"/>
    </source>
</evidence>
<feature type="domain" description="Multidrug resistance protein MdtA-like barrel-sandwich hybrid" evidence="4">
    <location>
        <begin position="90"/>
        <end position="314"/>
    </location>
</feature>
<dbReference type="InterPro" id="IPR058625">
    <property type="entry name" value="MdtA-like_BSH"/>
</dbReference>
<sequence>MLMAIQGIDKFSMNNECSPTQKAPLFREQVIKQKSDRLHGDVLLLPQVSHSVLIALLLVWLLALAVWLTTSTYARKETVVGWLEPPTGVVRLYPEASGQVKKILVKEGDKVQAGQPLIIINGDRILADGGNLESRLLEEYESQRRLLTEQIERADRTQQDRENSLRRQIESIKHNLSLMDEQLATLDARHILIKNQIERYRPKIEKGHISRLEYDQVLSQELSVRSDKQGLLREISNQKDLLSQRHTDLRLLAQEAANSLDQLQARMSELAQQIAQLQGQRAHIITATRAGIVNNLQAREGQFVSSTNPVPLLTLADSASPLVAHLLVPVRAAGFIASGQRLDIRYDAFPYQKFGLYQGEIESVAKTPLLPGELLNTPVTLQEPVYRVEARLYEQGVNAYGQSIPLRSGMTLTADVELAERRLWQWLLEPIYSLKGRL</sequence>
<dbReference type="EMBL" id="CP000934">
    <property type="protein sequence ID" value="ACE85731.1"/>
    <property type="molecule type" value="Genomic_DNA"/>
</dbReference>
<proteinExistence type="inferred from homology"/>
<dbReference type="KEGG" id="cja:CJA_0275"/>
<dbReference type="HOGENOM" id="CLU_023976_4_2_6"/>
<dbReference type="PRINTS" id="PR01490">
    <property type="entry name" value="RTXTOXIND"/>
</dbReference>
<feature type="transmembrane region" description="Helical" evidence="3">
    <location>
        <begin position="42"/>
        <end position="68"/>
    </location>
</feature>
<keyword evidence="3" id="KW-0472">Membrane</keyword>
<comment type="similarity">
    <text evidence="1">Belongs to the membrane fusion protein (MFP) (TC 8.A.1) family.</text>
</comment>
<protein>
    <submittedName>
        <fullName evidence="5">Putative toxin secretion, membrane fusion protein</fullName>
    </submittedName>
</protein>
<reference evidence="5 6" key="1">
    <citation type="journal article" date="2008" name="J. Bacteriol.">
        <title>Insights into plant cell wall degradation from the genome sequence of the soil bacterium Cellvibrio japonicus.</title>
        <authorList>
            <person name="Deboy R.T."/>
            <person name="Mongodin E.F."/>
            <person name="Fouts D.E."/>
            <person name="Tailford L.E."/>
            <person name="Khouri H."/>
            <person name="Emerson J.B."/>
            <person name="Mohamoud Y."/>
            <person name="Watkins K."/>
            <person name="Henrissat B."/>
            <person name="Gilbert H.J."/>
            <person name="Nelson K.E."/>
        </authorList>
    </citation>
    <scope>NUCLEOTIDE SEQUENCE [LARGE SCALE GENOMIC DNA]</scope>
    <source>
        <strain evidence="5 6">Ueda107</strain>
    </source>
</reference>
<dbReference type="Proteomes" id="UP000001036">
    <property type="component" value="Chromosome"/>
</dbReference>
<keyword evidence="6" id="KW-1185">Reference proteome</keyword>
<keyword evidence="3" id="KW-1133">Transmembrane helix</keyword>
<evidence type="ECO:0000256" key="1">
    <source>
        <dbReference type="ARBA" id="ARBA00009477"/>
    </source>
</evidence>
<dbReference type="PANTHER" id="PTHR30386">
    <property type="entry name" value="MEMBRANE FUSION SUBUNIT OF EMRAB-TOLC MULTIDRUG EFFLUX PUMP"/>
    <property type="match status" value="1"/>
</dbReference>
<organism evidence="5 6">
    <name type="scientific">Cellvibrio japonicus (strain Ueda107)</name>
    <name type="common">Pseudomonas fluorescens subsp. cellulosa</name>
    <dbReference type="NCBI Taxonomy" id="498211"/>
    <lineage>
        <taxon>Bacteria</taxon>
        <taxon>Pseudomonadati</taxon>
        <taxon>Pseudomonadota</taxon>
        <taxon>Gammaproteobacteria</taxon>
        <taxon>Cellvibrionales</taxon>
        <taxon>Cellvibrionaceae</taxon>
        <taxon>Cellvibrio</taxon>
    </lineage>
</organism>
<dbReference type="PANTHER" id="PTHR30386:SF28">
    <property type="entry name" value="EXPORTED PROTEIN"/>
    <property type="match status" value="1"/>
</dbReference>